<dbReference type="GO" id="GO:0009523">
    <property type="term" value="C:photosystem II"/>
    <property type="evidence" value="ECO:0007669"/>
    <property type="project" value="UniProtKB-KW"/>
</dbReference>
<evidence type="ECO:0000259" key="3">
    <source>
        <dbReference type="Pfam" id="PF14870"/>
    </source>
</evidence>
<evidence type="ECO:0000256" key="1">
    <source>
        <dbReference type="ARBA" id="ARBA00022531"/>
    </source>
</evidence>
<reference evidence="5 6" key="1">
    <citation type="submission" date="2018-03" db="EMBL/GenBank/DDBJ databases">
        <title>Genomic Encyclopedia of Type Strains, Phase III (KMG-III): the genomes of soil and plant-associated and newly described type strains.</title>
        <authorList>
            <person name="Whitman W."/>
        </authorList>
    </citation>
    <scope>NUCLEOTIDE SEQUENCE [LARGE SCALE GENOMIC DNA]</scope>
    <source>
        <strain evidence="5 6">CGMCC 1.12700</strain>
    </source>
</reference>
<name>A0A2P8DAV4_9BACT</name>
<keyword evidence="2" id="KW-0604">Photosystem II</keyword>
<dbReference type="GO" id="GO:0015979">
    <property type="term" value="P:photosynthesis"/>
    <property type="evidence" value="ECO:0007669"/>
    <property type="project" value="UniProtKB-KW"/>
</dbReference>
<dbReference type="InterPro" id="IPR015943">
    <property type="entry name" value="WD40/YVTN_repeat-like_dom_sf"/>
</dbReference>
<accession>A0A2P8DAV4</accession>
<protein>
    <submittedName>
        <fullName evidence="5">Putative secreted protein (Por secretion system target)</fullName>
    </submittedName>
</protein>
<evidence type="ECO:0000259" key="4">
    <source>
        <dbReference type="Pfam" id="PF18962"/>
    </source>
</evidence>
<keyword evidence="6" id="KW-1185">Reference proteome</keyword>
<evidence type="ECO:0000313" key="5">
    <source>
        <dbReference type="EMBL" id="PSK94354.1"/>
    </source>
</evidence>
<organism evidence="5 6">
    <name type="scientific">Taibaiella chishuiensis</name>
    <dbReference type="NCBI Taxonomy" id="1434707"/>
    <lineage>
        <taxon>Bacteria</taxon>
        <taxon>Pseudomonadati</taxon>
        <taxon>Bacteroidota</taxon>
        <taxon>Chitinophagia</taxon>
        <taxon>Chitinophagales</taxon>
        <taxon>Chitinophagaceae</taxon>
        <taxon>Taibaiella</taxon>
    </lineage>
</organism>
<gene>
    <name evidence="5" type="ORF">B0I18_101509</name>
</gene>
<dbReference type="SUPFAM" id="SSF110296">
    <property type="entry name" value="Oligoxyloglucan reducing end-specific cellobiohydrolase"/>
    <property type="match status" value="1"/>
</dbReference>
<evidence type="ECO:0000313" key="6">
    <source>
        <dbReference type="Proteomes" id="UP000240572"/>
    </source>
</evidence>
<dbReference type="EMBL" id="PYGD01000001">
    <property type="protein sequence ID" value="PSK94354.1"/>
    <property type="molecule type" value="Genomic_DNA"/>
</dbReference>
<comment type="caution">
    <text evidence="5">The sequence shown here is derived from an EMBL/GenBank/DDBJ whole genome shotgun (WGS) entry which is preliminary data.</text>
</comment>
<dbReference type="PANTHER" id="PTHR47199">
    <property type="entry name" value="PHOTOSYSTEM II STABILITY/ASSEMBLY FACTOR HCF136, CHLOROPLASTIC"/>
    <property type="match status" value="1"/>
</dbReference>
<sequence>MGLGILSQVTVMAQTNRHNNLGAQEHLWKMKKISAHEFIGVGNSGSVVKYNDSCNDWLPLPAGTSNDDFRNISFPTGSTGYISGPANAFYKTTNGGTSWTAIPASITGLTNASIQCVHFRTATTGFIAGSQIGVSGGGRFIKKTTDGGLTWTTVTPAAGMGTSTVYDMAFFAADTGIAVATNNQAFRTTDNGNTWTAVATPATVYSVAVAGANTAIAVANGNIIRSTDRGLTWASVSGAATGMQGVHFYDDTHGMITGSAGAVLYTSDAGLTWTAIPTLLSQKLYDVQMTSATTAVAVGAEGQALSIDINQPFHRLFEEHFCHPTDSMTYTRYTNTDNSLAAPARKWFFTNVNESENGLEAAGWFPGKFAIYDAYYYEEVRAQHHSDSAFIETRSLNLAGTTQLSLDWNEAFYTHPDGLTRTRVQGFNGTDWITLYQSNGLDMGDGVASAVFPDHKRAIDISALAGVANAKLRFSYAAPNTNDGLKNFWAVSDIVISNRSVALQLDSLNAAGNGNVTECLPIAAQDIKVKMSNTGNLGVFPVELGWSSSDGQAGKTGTYGELAATSSANYVLIDNFTPPAAGGAITIKAWIRNMPNQNAVNDTITKTFYFTPDAGTTALLGNDTAICPGGSYTLHAPATLNSPLWSDGSNAASYTVNGAGTYWLQGVYGTTCAVSDTIHITLINVPVPVITATGDLLQVGSNVYASYQWFRNNVALPNSNSAQIVVTQAGSYTVKAITAAGCEVISTAYIYNPGGTGTKDLQIEKGMLILFPNPALTEITAYTGDESGGKYQVTIIDIIGKNILNSVFHSKTNSITFDVSNLSPGVYQVILSNEKQNRTGRFVKK</sequence>
<proteinExistence type="predicted"/>
<evidence type="ECO:0000256" key="2">
    <source>
        <dbReference type="ARBA" id="ARBA00023276"/>
    </source>
</evidence>
<dbReference type="NCBIfam" id="TIGR04183">
    <property type="entry name" value="Por_Secre_tail"/>
    <property type="match status" value="1"/>
</dbReference>
<keyword evidence="1" id="KW-0602">Photosynthesis</keyword>
<dbReference type="Pfam" id="PF14870">
    <property type="entry name" value="PSII_BNR"/>
    <property type="match status" value="1"/>
</dbReference>
<dbReference type="AlphaFoldDB" id="A0A2P8DAV4"/>
<feature type="domain" description="Photosynthesis system II assembly factor Ycf48/Hcf136-like" evidence="3">
    <location>
        <begin position="163"/>
        <end position="304"/>
    </location>
</feature>
<dbReference type="PANTHER" id="PTHR47199:SF2">
    <property type="entry name" value="PHOTOSYSTEM II STABILITY_ASSEMBLY FACTOR HCF136, CHLOROPLASTIC"/>
    <property type="match status" value="1"/>
</dbReference>
<dbReference type="InterPro" id="IPR026444">
    <property type="entry name" value="Secre_tail"/>
</dbReference>
<dbReference type="Proteomes" id="UP000240572">
    <property type="component" value="Unassembled WGS sequence"/>
</dbReference>
<feature type="domain" description="Secretion system C-terminal sorting" evidence="4">
    <location>
        <begin position="770"/>
        <end position="840"/>
    </location>
</feature>
<dbReference type="InterPro" id="IPR028203">
    <property type="entry name" value="PSII_CF48-like_dom"/>
</dbReference>
<dbReference type="Gene3D" id="2.130.10.10">
    <property type="entry name" value="YVTN repeat-like/Quinoprotein amine dehydrogenase"/>
    <property type="match status" value="2"/>
</dbReference>
<dbReference type="Pfam" id="PF18962">
    <property type="entry name" value="Por_Secre_tail"/>
    <property type="match status" value="1"/>
</dbReference>